<sequence>MPAGPPPTMQQRTFLVLSDCGLGVTADANREVSMDEEMSADTSAIQVKDSPNYAARRWINAGWEQQTGAK</sequence>
<gene>
    <name evidence="1" type="ORF">AOQ72_30160</name>
</gene>
<organism evidence="1 2">
    <name type="scientific">Bradyrhizobium yuanmingense</name>
    <dbReference type="NCBI Taxonomy" id="108015"/>
    <lineage>
        <taxon>Bacteria</taxon>
        <taxon>Pseudomonadati</taxon>
        <taxon>Pseudomonadota</taxon>
        <taxon>Alphaproteobacteria</taxon>
        <taxon>Hyphomicrobiales</taxon>
        <taxon>Nitrobacteraceae</taxon>
        <taxon>Bradyrhizobium</taxon>
    </lineage>
</organism>
<reference evidence="1 2" key="1">
    <citation type="submission" date="2015-09" db="EMBL/GenBank/DDBJ databases">
        <title>Draft Genome Sequence of the Strain BR 3267 (Bradyrhizobium yuanmingense) recommended as inoculant for cowpea in Brazil.</title>
        <authorList>
            <person name="Simoes-Araujo J.L."/>
            <person name="Zilli J.E."/>
        </authorList>
    </citation>
    <scope>NUCLEOTIDE SEQUENCE [LARGE SCALE GENOMIC DNA]</scope>
    <source>
        <strain evidence="1 2">BR3267</strain>
    </source>
</reference>
<evidence type="ECO:0000313" key="1">
    <source>
        <dbReference type="EMBL" id="KRP92429.1"/>
    </source>
</evidence>
<name>A0A0R3C8L4_9BRAD</name>
<dbReference type="Proteomes" id="UP000051380">
    <property type="component" value="Unassembled WGS sequence"/>
</dbReference>
<evidence type="ECO:0000313" key="2">
    <source>
        <dbReference type="Proteomes" id="UP000051380"/>
    </source>
</evidence>
<proteinExistence type="predicted"/>
<accession>A0A0R3C8L4</accession>
<dbReference type="AlphaFoldDB" id="A0A0R3C8L4"/>
<protein>
    <submittedName>
        <fullName evidence="1">Uncharacterized protein</fullName>
    </submittedName>
</protein>
<comment type="caution">
    <text evidence="1">The sequence shown here is derived from an EMBL/GenBank/DDBJ whole genome shotgun (WGS) entry which is preliminary data.</text>
</comment>
<dbReference type="EMBL" id="LJYF01000031">
    <property type="protein sequence ID" value="KRP92429.1"/>
    <property type="molecule type" value="Genomic_DNA"/>
</dbReference>